<keyword evidence="2 6" id="KW-0479">Metal-binding</keyword>
<dbReference type="GO" id="GO:0016567">
    <property type="term" value="P:protein ubiquitination"/>
    <property type="evidence" value="ECO:0007669"/>
    <property type="project" value="UniProtKB-UniRule"/>
</dbReference>
<dbReference type="PANTHER" id="PTHR23163:SF8">
    <property type="entry name" value="E3 UBIQUITIN-PROTEIN LIGASE BRE1-LIKE 2"/>
    <property type="match status" value="1"/>
</dbReference>
<dbReference type="Proteomes" id="UP000283530">
    <property type="component" value="Unassembled WGS sequence"/>
</dbReference>
<proteinExistence type="inferred from homology"/>
<dbReference type="GO" id="GO:0008270">
    <property type="term" value="F:zinc ion binding"/>
    <property type="evidence" value="ECO:0007669"/>
    <property type="project" value="UniProtKB-KW"/>
</dbReference>
<organism evidence="8 9">
    <name type="scientific">Cinnamomum micranthum f. kanehirae</name>
    <dbReference type="NCBI Taxonomy" id="337451"/>
    <lineage>
        <taxon>Eukaryota</taxon>
        <taxon>Viridiplantae</taxon>
        <taxon>Streptophyta</taxon>
        <taxon>Embryophyta</taxon>
        <taxon>Tracheophyta</taxon>
        <taxon>Spermatophyta</taxon>
        <taxon>Magnoliopsida</taxon>
        <taxon>Magnoliidae</taxon>
        <taxon>Laurales</taxon>
        <taxon>Lauraceae</taxon>
        <taxon>Cinnamomum</taxon>
    </lineage>
</organism>
<dbReference type="EMBL" id="QPKB01000002">
    <property type="protein sequence ID" value="RWR76221.1"/>
    <property type="molecule type" value="Genomic_DNA"/>
</dbReference>
<evidence type="ECO:0000256" key="6">
    <source>
        <dbReference type="RuleBase" id="RU365038"/>
    </source>
</evidence>
<accession>A0A3S3Q087</accession>
<dbReference type="UniPathway" id="UPA00143"/>
<dbReference type="STRING" id="337451.A0A3S3Q087"/>
<dbReference type="GO" id="GO:0006325">
    <property type="term" value="P:chromatin organization"/>
    <property type="evidence" value="ECO:0007669"/>
    <property type="project" value="UniProtKB-KW"/>
</dbReference>
<keyword evidence="9" id="KW-1185">Reference proteome</keyword>
<dbReference type="AlphaFoldDB" id="A0A3S3Q087"/>
<evidence type="ECO:0000313" key="9">
    <source>
        <dbReference type="Proteomes" id="UP000283530"/>
    </source>
</evidence>
<evidence type="ECO:0000256" key="5">
    <source>
        <dbReference type="ARBA" id="ARBA00023242"/>
    </source>
</evidence>
<dbReference type="PANTHER" id="PTHR23163">
    <property type="entry name" value="RING FINGER PROTEIN-RELATED"/>
    <property type="match status" value="1"/>
</dbReference>
<keyword evidence="6" id="KW-0156">Chromatin regulator</keyword>
<keyword evidence="6 7" id="KW-0175">Coiled coil</keyword>
<feature type="coiled-coil region" evidence="7">
    <location>
        <begin position="296"/>
        <end position="466"/>
    </location>
</feature>
<keyword evidence="6" id="KW-0808">Transferase</keyword>
<dbReference type="OrthoDB" id="10266039at2759"/>
<keyword evidence="5 6" id="KW-0539">Nucleus</keyword>
<comment type="similarity">
    <text evidence="6">Belongs to the BRE1 family.</text>
</comment>
<dbReference type="GO" id="GO:0061630">
    <property type="term" value="F:ubiquitin protein ligase activity"/>
    <property type="evidence" value="ECO:0007669"/>
    <property type="project" value="UniProtKB-EC"/>
</dbReference>
<dbReference type="InterPro" id="IPR013956">
    <property type="entry name" value="E3_ubiquit_lig_Bre1"/>
</dbReference>
<comment type="pathway">
    <text evidence="6">Protein modification; protein ubiquitination.</text>
</comment>
<comment type="subcellular location">
    <subcellularLocation>
        <location evidence="1 6">Nucleus</location>
    </subcellularLocation>
</comment>
<evidence type="ECO:0000256" key="3">
    <source>
        <dbReference type="ARBA" id="ARBA00022771"/>
    </source>
</evidence>
<sequence length="515" mass="58979">MRSVTSWSSFHLYCKIGMATGQVDAAVLQCQNQKLVQQLDAQRNEMHILEAKFKELKEKQVSYDDTLITVNKLWNQLNDDLILLGLRAGGYEKGLQALDHADHSRGFIPSCPPEETFLYRLLEAGHTESIGANATIKYVKETLASRHSCTMKFMKHLKEAIDAQRAKTENLPLILGRKVPAEEAAFQLRKIDDSLREEAGNLHKVIDILHMKHKEYADEMQKYFESHSRDQSEIKCLTGELEESMTELEESRRKLVNLKMQKDGAADVHISVLSAVNGVSSPDKSADRTMGFRELKESVEEAKMLAATRLSELEEAQEDTLILSKQMQKLQNEMENDKYVVLSKPYSLLSDQLQRLNAELERYRGLSDSLQVERNYVLRREKELSMKVESADSVRNAVGEAEVKIEELKLQLQKCIFQRNDLEVKLEEAEQDSGRQDIKAEFRVMASALSKEMEMMELQLNRFKELAHEALSLHGEAHSLKALLDTKVLSVHLSHHFFFSLLLKRSMPLFPLIYI</sequence>
<comment type="catalytic activity">
    <reaction evidence="6">
        <text>S-ubiquitinyl-[E2 ubiquitin-conjugating enzyme]-L-cysteine + [acceptor protein]-L-lysine = [E2 ubiquitin-conjugating enzyme]-L-cysteine + N(6)-ubiquitinyl-[acceptor protein]-L-lysine.</text>
        <dbReference type="EC" id="2.3.2.27"/>
    </reaction>
</comment>
<dbReference type="GO" id="GO:0005634">
    <property type="term" value="C:nucleus"/>
    <property type="evidence" value="ECO:0007669"/>
    <property type="project" value="UniProtKB-SubCell"/>
</dbReference>
<dbReference type="EC" id="2.3.2.27" evidence="6"/>
<keyword evidence="3 6" id="KW-0863">Zinc-finger</keyword>
<feature type="coiled-coil region" evidence="7">
    <location>
        <begin position="25"/>
        <end position="59"/>
    </location>
</feature>
<evidence type="ECO:0000256" key="7">
    <source>
        <dbReference type="SAM" id="Coils"/>
    </source>
</evidence>
<keyword evidence="4 6" id="KW-0862">Zinc</keyword>
<evidence type="ECO:0000256" key="4">
    <source>
        <dbReference type="ARBA" id="ARBA00022833"/>
    </source>
</evidence>
<evidence type="ECO:0000256" key="1">
    <source>
        <dbReference type="ARBA" id="ARBA00004123"/>
    </source>
</evidence>
<gene>
    <name evidence="8" type="ORF">CKAN_00465100</name>
</gene>
<comment type="caution">
    <text evidence="8">The sequence shown here is derived from an EMBL/GenBank/DDBJ whole genome shotgun (WGS) entry which is preliminary data.</text>
</comment>
<reference evidence="8 9" key="1">
    <citation type="journal article" date="2019" name="Nat. Plants">
        <title>Stout camphor tree genome fills gaps in understanding of flowering plant genome evolution.</title>
        <authorList>
            <person name="Chaw S.M."/>
            <person name="Liu Y.C."/>
            <person name="Wu Y.W."/>
            <person name="Wang H.Y."/>
            <person name="Lin C.I."/>
            <person name="Wu C.S."/>
            <person name="Ke H.M."/>
            <person name="Chang L.Y."/>
            <person name="Hsu C.Y."/>
            <person name="Yang H.T."/>
            <person name="Sudianto E."/>
            <person name="Hsu M.H."/>
            <person name="Wu K.P."/>
            <person name="Wang L.N."/>
            <person name="Leebens-Mack J.H."/>
            <person name="Tsai I.J."/>
        </authorList>
    </citation>
    <scope>NUCLEOTIDE SEQUENCE [LARGE SCALE GENOMIC DNA]</scope>
    <source>
        <strain evidence="9">cv. Chaw 1501</strain>
        <tissue evidence="8">Young leaves</tissue>
    </source>
</reference>
<name>A0A3S3Q087_9MAGN</name>
<dbReference type="GO" id="GO:0033503">
    <property type="term" value="C:HULC complex"/>
    <property type="evidence" value="ECO:0007669"/>
    <property type="project" value="TreeGrafter"/>
</dbReference>
<protein>
    <recommendedName>
        <fullName evidence="6">E3 ubiquitin protein ligase</fullName>
        <ecNumber evidence="6">2.3.2.27</ecNumber>
    </recommendedName>
</protein>
<evidence type="ECO:0000313" key="8">
    <source>
        <dbReference type="EMBL" id="RWR76221.1"/>
    </source>
</evidence>
<evidence type="ECO:0000256" key="2">
    <source>
        <dbReference type="ARBA" id="ARBA00022723"/>
    </source>
</evidence>
<feature type="coiled-coil region" evidence="7">
    <location>
        <begin position="234"/>
        <end position="261"/>
    </location>
</feature>
<keyword evidence="6" id="KW-0833">Ubl conjugation pathway</keyword>